<proteinExistence type="predicted"/>
<dbReference type="EMBL" id="UINC01092536">
    <property type="protein sequence ID" value="SVC46198.1"/>
    <property type="molecule type" value="Genomic_DNA"/>
</dbReference>
<feature type="non-terminal residue" evidence="1">
    <location>
        <position position="77"/>
    </location>
</feature>
<gene>
    <name evidence="1" type="ORF">METZ01_LOCUS299052</name>
</gene>
<evidence type="ECO:0000313" key="1">
    <source>
        <dbReference type="EMBL" id="SVC46198.1"/>
    </source>
</evidence>
<accession>A0A382MCC8</accession>
<protein>
    <submittedName>
        <fullName evidence="1">Uncharacterized protein</fullName>
    </submittedName>
</protein>
<name>A0A382MCC8_9ZZZZ</name>
<sequence length="77" mass="8256">MNNGQGSASSGLMIPLSGPMFKRIWPDTIRTTVFHTTDLSGLEKLKRLEGGKKTISAFFSMMSRYMEGGIASGGGIV</sequence>
<organism evidence="1">
    <name type="scientific">marine metagenome</name>
    <dbReference type="NCBI Taxonomy" id="408172"/>
    <lineage>
        <taxon>unclassified sequences</taxon>
        <taxon>metagenomes</taxon>
        <taxon>ecological metagenomes</taxon>
    </lineage>
</organism>
<dbReference type="AlphaFoldDB" id="A0A382MCC8"/>
<reference evidence="1" key="1">
    <citation type="submission" date="2018-05" db="EMBL/GenBank/DDBJ databases">
        <authorList>
            <person name="Lanie J.A."/>
            <person name="Ng W.-L."/>
            <person name="Kazmierczak K.M."/>
            <person name="Andrzejewski T.M."/>
            <person name="Davidsen T.M."/>
            <person name="Wayne K.J."/>
            <person name="Tettelin H."/>
            <person name="Glass J.I."/>
            <person name="Rusch D."/>
            <person name="Podicherti R."/>
            <person name="Tsui H.-C.T."/>
            <person name="Winkler M.E."/>
        </authorList>
    </citation>
    <scope>NUCLEOTIDE SEQUENCE</scope>
</reference>